<dbReference type="InterPro" id="IPR008557">
    <property type="entry name" value="PhoX"/>
</dbReference>
<evidence type="ECO:0008006" key="3">
    <source>
        <dbReference type="Google" id="ProtNLM"/>
    </source>
</evidence>
<reference evidence="1 2" key="1">
    <citation type="submission" date="2020-07" db="EMBL/GenBank/DDBJ databases">
        <title>Sequencing the genomes of 1000 actinobacteria strains.</title>
        <authorList>
            <person name="Klenk H.-P."/>
        </authorList>
    </citation>
    <scope>NUCLEOTIDE SEQUENCE [LARGE SCALE GENOMIC DNA]</scope>
    <source>
        <strain evidence="1 2">DSM 18248</strain>
    </source>
</reference>
<dbReference type="PANTHER" id="PTHR35399:SF2">
    <property type="entry name" value="DUF839 DOMAIN-CONTAINING PROTEIN"/>
    <property type="match status" value="1"/>
</dbReference>
<name>A0A7Y9YCI0_9ACTN</name>
<comment type="caution">
    <text evidence="1">The sequence shown here is derived from an EMBL/GenBank/DDBJ whole genome shotgun (WGS) entry which is preliminary data.</text>
</comment>
<gene>
    <name evidence="1" type="ORF">BKA05_001196</name>
</gene>
<dbReference type="RefSeq" id="WP_179530618.1">
    <property type="nucleotide sequence ID" value="NZ_BAAAPP010000012.1"/>
</dbReference>
<accession>A0A7Y9YCI0</accession>
<evidence type="ECO:0000313" key="2">
    <source>
        <dbReference type="Proteomes" id="UP000537326"/>
    </source>
</evidence>
<dbReference type="AlphaFoldDB" id="A0A7Y9YCI0"/>
<proteinExistence type="predicted"/>
<sequence>MTQTPLPDGRRLLSLTPTASTVHGSRSRMTCFYRCGNACDHPEPNTSGAGHVQDEIRKAVARRAVLKGAAVGSGALVLGGLGPAAVAGSASTGATTGASAAAERRASDDLAKVAFTPVRPNRRDAVVTAPGFDHEVVMRWGDAVVHGAPAFDAHAQSAEAARMQFGYNCDYVGVHELRDHRKDSKDRALLVVNHEYTDEQIMFPADTYTDREIAEIGLANHGMSVVELRRGLVPGSWRPVTNLRKARYNRRIHHRTEFVMAGPAAGDDRLKTSQDPTGTRVLGTFNNCAGGMTPWGTSLSGEENFNQYFQATGELDARYTEQYARYGIGASGSGRNWHTVEERFDLTAEPHEPHRHGWIVEVDPFSPDEAPVKHTMLGRFKHEGANVIVSKGHAVAYMGDDERGDYLYKFVSAKKVAKGSSATARKRNKKLLTKGTLYVARLTGDGSADGVHDGTGEWIPLCSDTESFVPGMSVADVLIFTRLAADQVTPTKMDRPEDVEPNLVNGKVYAALTNNSQRGSRFEADEANPVTTSMVRSSIGAPLTEASGNRNGYVLEMTADGGDHTRTTFTWDLLLVCGDPEAPETYFGGYDKAEVSPISCPDNVTFDTAGNLWISTDGNALGSNDGIFRVPVAGSERGHVQQFVTMPRGAEACGPLITDRNRSLFFAVQHPGEIDGATFEDQASTWPHTDDFPRPSVVVAFRRR</sequence>
<keyword evidence="2" id="KW-1185">Reference proteome</keyword>
<dbReference type="InterPro" id="IPR006311">
    <property type="entry name" value="TAT_signal"/>
</dbReference>
<dbReference type="Pfam" id="PF05787">
    <property type="entry name" value="PhoX"/>
    <property type="match status" value="1"/>
</dbReference>
<dbReference type="PROSITE" id="PS51318">
    <property type="entry name" value="TAT"/>
    <property type="match status" value="1"/>
</dbReference>
<dbReference type="PANTHER" id="PTHR35399">
    <property type="entry name" value="SLR8030 PROTEIN"/>
    <property type="match status" value="1"/>
</dbReference>
<dbReference type="EMBL" id="JACBZI010000001">
    <property type="protein sequence ID" value="NYI09681.1"/>
    <property type="molecule type" value="Genomic_DNA"/>
</dbReference>
<evidence type="ECO:0000313" key="1">
    <source>
        <dbReference type="EMBL" id="NYI09681.1"/>
    </source>
</evidence>
<protein>
    <recommendedName>
        <fullName evidence="3">Phosphatase</fullName>
    </recommendedName>
</protein>
<dbReference type="Proteomes" id="UP000537326">
    <property type="component" value="Unassembled WGS sequence"/>
</dbReference>
<organism evidence="1 2">
    <name type="scientific">Nocardioides marinus</name>
    <dbReference type="NCBI Taxonomy" id="374514"/>
    <lineage>
        <taxon>Bacteria</taxon>
        <taxon>Bacillati</taxon>
        <taxon>Actinomycetota</taxon>
        <taxon>Actinomycetes</taxon>
        <taxon>Propionibacteriales</taxon>
        <taxon>Nocardioidaceae</taxon>
        <taxon>Nocardioides</taxon>
    </lineage>
</organism>